<protein>
    <submittedName>
        <fullName evidence="4">Prolyl oligopeptidase family serine peptidase</fullName>
    </submittedName>
</protein>
<dbReference type="Pfam" id="PF00930">
    <property type="entry name" value="DPPIV_N"/>
    <property type="match status" value="1"/>
</dbReference>
<proteinExistence type="predicted"/>
<dbReference type="SUPFAM" id="SSF53474">
    <property type="entry name" value="alpha/beta-Hydrolases"/>
    <property type="match status" value="1"/>
</dbReference>
<feature type="region of interest" description="Disordered" evidence="1">
    <location>
        <begin position="131"/>
        <end position="161"/>
    </location>
</feature>
<feature type="domain" description="Peptidase S9 prolyl oligopeptidase catalytic" evidence="2">
    <location>
        <begin position="624"/>
        <end position="823"/>
    </location>
</feature>
<dbReference type="InterPro" id="IPR001375">
    <property type="entry name" value="Peptidase_S9_cat"/>
</dbReference>
<dbReference type="InterPro" id="IPR002469">
    <property type="entry name" value="Peptidase_S9B_N"/>
</dbReference>
<evidence type="ECO:0000313" key="4">
    <source>
        <dbReference type="EMBL" id="QGY44523.1"/>
    </source>
</evidence>
<dbReference type="Gene3D" id="2.140.10.30">
    <property type="entry name" value="Dipeptidylpeptidase IV, N-terminal domain"/>
    <property type="match status" value="1"/>
</dbReference>
<dbReference type="InterPro" id="IPR029058">
    <property type="entry name" value="AB_hydrolase_fold"/>
</dbReference>
<dbReference type="GO" id="GO:0008236">
    <property type="term" value="F:serine-type peptidase activity"/>
    <property type="evidence" value="ECO:0007669"/>
    <property type="project" value="InterPro"/>
</dbReference>
<dbReference type="PANTHER" id="PTHR11731">
    <property type="entry name" value="PROTEASE FAMILY S9B,C DIPEPTIDYL-PEPTIDASE IV-RELATED"/>
    <property type="match status" value="1"/>
</dbReference>
<name>A0A6I6JZD1_9BACT</name>
<sequence>MQKKNLLIFLLAVLLINGKIIAQNESVTTANYRLAERFSPEKIKRMVFSTSVAPNWLETGDKFWYSYKTSEGEFFYLVDLDKKSKTALFNIDKMAAMLTRITKDPYDGKHLPPIKPKFKKNDTVFQFDVTSSQDEEKIEEDSSVKQDSTQTDTGKKPKKEKPKKKVFHFEYNITSGELYEQEDWKEIKEHPSWAAISPDSSYVVFARDYNLYWMDKENFLKALEEEEDKKDSTIVEHQLTTDGEKNYAFGGGYTPKENDDEKTIKKESEKRKNAYILWSPDSKKFALERNDSRKVKALWVINVLNQPRPDLETYKYQMPGEKEAPQSELWVFDMDKKEGKQIDVSAFADQTINICRANLSNKDRIKDYVPRKWLSESSDKIYFTRTSRDLHEIDVCVADIETGEVKPLVEERLNTYVEIQDPHLINNGNEFIHWSERDGWAHFYLYDGEGNLKNQITSGPWHCERILKVDEKNRVMYFTANAHETDENPYYEHLYKVNLDGSGLTLLDKDNFNHDVEMSDSYRYFIDNFSRVNTTPASEIRDNQGKLVMQLETADLSNLFAAGYKFPEIFKAKAADGITDIYGVMYKPFDFDSTKLYPVLEYVYPGPQTEAVNASFSSRMDRTDRFAQLGFVIVTLGNRGGHPNRSKWYHNYGYNDLRDYGLADKKYVLEQLADQHKYIDIEKVGISGHSGGGFMSTAALLQYPDFYKVAVSSAGNHENNIYNRWWSEKHHGVKEEIDDKGESKFIYDIEKNSELAKNLKGKLLLVTGDMDNNVHPGNTFRMANALMKAKKRFDFFIMPGQRHGFGDYTEYFFWLKADYFCKHLIGDYSISTDIFEMRRETKMTPSKKRTE</sequence>
<evidence type="ECO:0000313" key="5">
    <source>
        <dbReference type="Proteomes" id="UP000428260"/>
    </source>
</evidence>
<dbReference type="Proteomes" id="UP000428260">
    <property type="component" value="Chromosome"/>
</dbReference>
<dbReference type="Pfam" id="PF00326">
    <property type="entry name" value="Peptidase_S9"/>
    <property type="match status" value="1"/>
</dbReference>
<dbReference type="InterPro" id="IPR050278">
    <property type="entry name" value="Serine_Prot_S9B/DPPIV"/>
</dbReference>
<dbReference type="RefSeq" id="WP_158866874.1">
    <property type="nucleotide sequence ID" value="NZ_CP046401.1"/>
</dbReference>
<gene>
    <name evidence="4" type="ORF">GM418_12890</name>
</gene>
<dbReference type="SUPFAM" id="SSF82171">
    <property type="entry name" value="DPP6 N-terminal domain-like"/>
    <property type="match status" value="1"/>
</dbReference>
<evidence type="ECO:0000256" key="1">
    <source>
        <dbReference type="SAM" id="MobiDB-lite"/>
    </source>
</evidence>
<dbReference type="AlphaFoldDB" id="A0A6I6JZD1"/>
<reference evidence="4 5" key="1">
    <citation type="submission" date="2019-11" db="EMBL/GenBank/DDBJ databases">
        <authorList>
            <person name="Zheng R.K."/>
            <person name="Sun C.M."/>
        </authorList>
    </citation>
    <scope>NUCLEOTIDE SEQUENCE [LARGE SCALE GENOMIC DNA]</scope>
    <source>
        <strain evidence="4 5">WC007</strain>
    </source>
</reference>
<dbReference type="Gene3D" id="3.40.50.1820">
    <property type="entry name" value="alpha/beta hydrolase"/>
    <property type="match status" value="1"/>
</dbReference>
<dbReference type="PANTHER" id="PTHR11731:SF193">
    <property type="entry name" value="DIPEPTIDYL PEPTIDASE 9"/>
    <property type="match status" value="1"/>
</dbReference>
<organism evidence="4 5">
    <name type="scientific">Maribellus comscasis</name>
    <dbReference type="NCBI Taxonomy" id="2681766"/>
    <lineage>
        <taxon>Bacteria</taxon>
        <taxon>Pseudomonadati</taxon>
        <taxon>Bacteroidota</taxon>
        <taxon>Bacteroidia</taxon>
        <taxon>Marinilabiliales</taxon>
        <taxon>Prolixibacteraceae</taxon>
        <taxon>Maribellus</taxon>
    </lineage>
</organism>
<evidence type="ECO:0000259" key="3">
    <source>
        <dbReference type="Pfam" id="PF00930"/>
    </source>
</evidence>
<dbReference type="EMBL" id="CP046401">
    <property type="protein sequence ID" value="QGY44523.1"/>
    <property type="molecule type" value="Genomic_DNA"/>
</dbReference>
<keyword evidence="5" id="KW-1185">Reference proteome</keyword>
<feature type="domain" description="Dipeptidylpeptidase IV N-terminal" evidence="3">
    <location>
        <begin position="171"/>
        <end position="535"/>
    </location>
</feature>
<dbReference type="GO" id="GO:0006508">
    <property type="term" value="P:proteolysis"/>
    <property type="evidence" value="ECO:0007669"/>
    <property type="project" value="InterPro"/>
</dbReference>
<evidence type="ECO:0000259" key="2">
    <source>
        <dbReference type="Pfam" id="PF00326"/>
    </source>
</evidence>
<dbReference type="KEGG" id="mcos:GM418_12890"/>
<dbReference type="GO" id="GO:0008239">
    <property type="term" value="F:dipeptidyl-peptidase activity"/>
    <property type="evidence" value="ECO:0007669"/>
    <property type="project" value="TreeGrafter"/>
</dbReference>
<accession>A0A6I6JZD1</accession>